<keyword evidence="2" id="KW-1133">Transmembrane helix</keyword>
<evidence type="ECO:0000313" key="4">
    <source>
        <dbReference type="Proteomes" id="UP000677016"/>
    </source>
</evidence>
<dbReference type="RefSeq" id="WP_211603635.1">
    <property type="nucleotide sequence ID" value="NZ_JAGSNF010000019.1"/>
</dbReference>
<keyword evidence="2" id="KW-0472">Membrane</keyword>
<feature type="region of interest" description="Disordered" evidence="1">
    <location>
        <begin position="117"/>
        <end position="220"/>
    </location>
</feature>
<comment type="caution">
    <text evidence="3">The sequence shown here is derived from an EMBL/GenBank/DDBJ whole genome shotgun (WGS) entry which is preliminary data.</text>
</comment>
<keyword evidence="2" id="KW-0812">Transmembrane</keyword>
<evidence type="ECO:0000313" key="3">
    <source>
        <dbReference type="EMBL" id="MBR7744181.1"/>
    </source>
</evidence>
<sequence>MTPDSGADVVARARALTDAGRTWQARDLLAAHVETRRDVEALTMLGHVHHGMGDLPRAGAAWFAAGVRGPEADEAVAAWRERSRDDFGVMWRSLPPPFQAEPRPARIEALRARALDAGAEPEDPSAGTAGGDGTTGGSSGSTGAVGAGRRAEEVDHPHDGGLHDGGPHDDGRAQGGHPNGDDDARSRAADSAHDEGGGTAARGAKSGGGHPDGTDAESADAQGTDAAQVVAWIVAAVFVFCAVVGFVTVLGWMVPT</sequence>
<reference evidence="3" key="1">
    <citation type="submission" date="2021-04" db="EMBL/GenBank/DDBJ databases">
        <title>Phycicoccus avicenniae sp. nov., a novel endophytic actinomycetes isolated from branch of Avicennia mariana.</title>
        <authorList>
            <person name="Tuo L."/>
        </authorList>
    </citation>
    <scope>NUCLEOTIDE SEQUENCE</scope>
    <source>
        <strain evidence="3">BSK3Z-2</strain>
    </source>
</reference>
<protein>
    <submittedName>
        <fullName evidence="3">Uncharacterized protein</fullName>
    </submittedName>
</protein>
<dbReference type="AlphaFoldDB" id="A0A941D9T7"/>
<evidence type="ECO:0000256" key="1">
    <source>
        <dbReference type="SAM" id="MobiDB-lite"/>
    </source>
</evidence>
<dbReference type="Proteomes" id="UP000677016">
    <property type="component" value="Unassembled WGS sequence"/>
</dbReference>
<accession>A0A941D9T7</accession>
<name>A0A941D9T7_9MICO</name>
<proteinExistence type="predicted"/>
<feature type="transmembrane region" description="Helical" evidence="2">
    <location>
        <begin position="229"/>
        <end position="254"/>
    </location>
</feature>
<feature type="compositionally biased region" description="Gly residues" evidence="1">
    <location>
        <begin position="197"/>
        <end position="211"/>
    </location>
</feature>
<evidence type="ECO:0000256" key="2">
    <source>
        <dbReference type="SAM" id="Phobius"/>
    </source>
</evidence>
<gene>
    <name evidence="3" type="ORF">KC207_12880</name>
</gene>
<feature type="compositionally biased region" description="Basic and acidic residues" evidence="1">
    <location>
        <begin position="179"/>
        <end position="196"/>
    </location>
</feature>
<feature type="compositionally biased region" description="Basic and acidic residues" evidence="1">
    <location>
        <begin position="149"/>
        <end position="172"/>
    </location>
</feature>
<organism evidence="3 4">
    <name type="scientific">Phycicoccus avicenniae</name>
    <dbReference type="NCBI Taxonomy" id="2828860"/>
    <lineage>
        <taxon>Bacteria</taxon>
        <taxon>Bacillati</taxon>
        <taxon>Actinomycetota</taxon>
        <taxon>Actinomycetes</taxon>
        <taxon>Micrococcales</taxon>
        <taxon>Intrasporangiaceae</taxon>
        <taxon>Phycicoccus</taxon>
    </lineage>
</organism>
<keyword evidence="4" id="KW-1185">Reference proteome</keyword>
<feature type="compositionally biased region" description="Gly residues" evidence="1">
    <location>
        <begin position="128"/>
        <end position="146"/>
    </location>
</feature>
<dbReference type="EMBL" id="JAGSNF010000019">
    <property type="protein sequence ID" value="MBR7744181.1"/>
    <property type="molecule type" value="Genomic_DNA"/>
</dbReference>